<feature type="domain" description="Antitoxin FitA-like ribbon-helix-helix" evidence="1">
    <location>
        <begin position="2"/>
        <end position="39"/>
    </location>
</feature>
<dbReference type="Pfam" id="PF22513">
    <property type="entry name" value="FitA-like_RHH"/>
    <property type="match status" value="1"/>
</dbReference>
<dbReference type="OrthoDB" id="7107936at2"/>
<reference evidence="2 3" key="1">
    <citation type="submission" date="2019-03" db="EMBL/GenBank/DDBJ databases">
        <title>Draft genome sequences of novel Actinobacteria.</title>
        <authorList>
            <person name="Sahin N."/>
            <person name="Ay H."/>
            <person name="Saygin H."/>
        </authorList>
    </citation>
    <scope>NUCLEOTIDE SEQUENCE [LARGE SCALE GENOMIC DNA]</scope>
    <source>
        <strain evidence="2 3">5K138</strain>
    </source>
</reference>
<dbReference type="AlphaFoldDB" id="A0A4R5DRS2"/>
<dbReference type="Proteomes" id="UP000294739">
    <property type="component" value="Unassembled WGS sequence"/>
</dbReference>
<dbReference type="GO" id="GO:0006355">
    <property type="term" value="P:regulation of DNA-templated transcription"/>
    <property type="evidence" value="ECO:0007669"/>
    <property type="project" value="InterPro"/>
</dbReference>
<dbReference type="InterPro" id="IPR010985">
    <property type="entry name" value="Ribbon_hlx_hlx"/>
</dbReference>
<accession>A0A4R5DRS2</accession>
<comment type="caution">
    <text evidence="2">The sequence shown here is derived from an EMBL/GenBank/DDBJ whole genome shotgun (WGS) entry which is preliminary data.</text>
</comment>
<dbReference type="InterPro" id="IPR013321">
    <property type="entry name" value="Arc_rbn_hlx_hlx"/>
</dbReference>
<sequence length="76" mass="8488">MATLYVRDLSDEAVDELKVRAARNRQSLQAYARELLEREARTPTLADVIDRIETGATARLSTDEVLADIDAGRRGE</sequence>
<evidence type="ECO:0000259" key="1">
    <source>
        <dbReference type="Pfam" id="PF22513"/>
    </source>
</evidence>
<proteinExistence type="predicted"/>
<dbReference type="SUPFAM" id="SSF47598">
    <property type="entry name" value="Ribbon-helix-helix"/>
    <property type="match status" value="1"/>
</dbReference>
<evidence type="ECO:0000313" key="2">
    <source>
        <dbReference type="EMBL" id="TDE15014.1"/>
    </source>
</evidence>
<organism evidence="2 3">
    <name type="scientific">Jiangella asiatica</name>
    <dbReference type="NCBI Taxonomy" id="2530372"/>
    <lineage>
        <taxon>Bacteria</taxon>
        <taxon>Bacillati</taxon>
        <taxon>Actinomycetota</taxon>
        <taxon>Actinomycetes</taxon>
        <taxon>Jiangellales</taxon>
        <taxon>Jiangellaceae</taxon>
        <taxon>Jiangella</taxon>
    </lineage>
</organism>
<dbReference type="InParanoid" id="A0A4R5DRS2"/>
<protein>
    <submittedName>
        <fullName evidence="2">Antitoxin</fullName>
    </submittedName>
</protein>
<name>A0A4R5DRS2_9ACTN</name>
<keyword evidence="3" id="KW-1185">Reference proteome</keyword>
<evidence type="ECO:0000313" key="3">
    <source>
        <dbReference type="Proteomes" id="UP000294739"/>
    </source>
</evidence>
<dbReference type="Gene3D" id="1.10.1220.10">
    <property type="entry name" value="Met repressor-like"/>
    <property type="match status" value="1"/>
</dbReference>
<dbReference type="EMBL" id="SMKZ01000002">
    <property type="protein sequence ID" value="TDE15014.1"/>
    <property type="molecule type" value="Genomic_DNA"/>
</dbReference>
<dbReference type="InterPro" id="IPR053853">
    <property type="entry name" value="FitA-like_RHH"/>
</dbReference>
<dbReference type="RefSeq" id="WP_131890764.1">
    <property type="nucleotide sequence ID" value="NZ_SMKZ01000002.1"/>
</dbReference>
<gene>
    <name evidence="2" type="ORF">E1269_02600</name>
</gene>